<feature type="transmembrane region" description="Helical" evidence="5">
    <location>
        <begin position="150"/>
        <end position="173"/>
    </location>
</feature>
<feature type="transmembrane region" description="Helical" evidence="5">
    <location>
        <begin position="21"/>
        <end position="45"/>
    </location>
</feature>
<dbReference type="PROSITE" id="PS51012">
    <property type="entry name" value="ABC_TM2"/>
    <property type="match status" value="1"/>
</dbReference>
<dbReference type="AlphaFoldDB" id="A0A3N1XK99"/>
<dbReference type="InterPro" id="IPR013525">
    <property type="entry name" value="ABC2_TM"/>
</dbReference>
<keyword evidence="3 5" id="KW-1133">Transmembrane helix</keyword>
<feature type="transmembrane region" description="Helical" evidence="5">
    <location>
        <begin position="236"/>
        <end position="257"/>
    </location>
</feature>
<feature type="transmembrane region" description="Helical" evidence="5">
    <location>
        <begin position="185"/>
        <end position="202"/>
    </location>
</feature>
<keyword evidence="5" id="KW-1003">Cell membrane</keyword>
<comment type="subcellular location">
    <subcellularLocation>
        <location evidence="5">Cell membrane</location>
        <topology evidence="5">Multi-pass membrane protein</topology>
    </subcellularLocation>
    <subcellularLocation>
        <location evidence="1">Membrane</location>
        <topology evidence="1">Multi-pass membrane protein</topology>
    </subcellularLocation>
</comment>
<evidence type="ECO:0000256" key="3">
    <source>
        <dbReference type="ARBA" id="ARBA00022989"/>
    </source>
</evidence>
<comment type="similarity">
    <text evidence="5">Belongs to the ABC-2 integral membrane protein family.</text>
</comment>
<evidence type="ECO:0000313" key="8">
    <source>
        <dbReference type="Proteomes" id="UP000273083"/>
    </source>
</evidence>
<evidence type="ECO:0000256" key="5">
    <source>
        <dbReference type="RuleBase" id="RU361157"/>
    </source>
</evidence>
<dbReference type="PANTHER" id="PTHR43229:SF2">
    <property type="entry name" value="NODULATION PROTEIN J"/>
    <property type="match status" value="1"/>
</dbReference>
<evidence type="ECO:0000256" key="2">
    <source>
        <dbReference type="ARBA" id="ARBA00022692"/>
    </source>
</evidence>
<feature type="transmembrane region" description="Helical" evidence="5">
    <location>
        <begin position="65"/>
        <end position="84"/>
    </location>
</feature>
<evidence type="ECO:0000256" key="1">
    <source>
        <dbReference type="ARBA" id="ARBA00004141"/>
    </source>
</evidence>
<reference evidence="7 8" key="1">
    <citation type="submission" date="2018-11" db="EMBL/GenBank/DDBJ databases">
        <title>Genomic Encyclopedia of Type Strains, Phase IV (KMG-IV): sequencing the most valuable type-strain genomes for metagenomic binning, comparative biology and taxonomic classification.</title>
        <authorList>
            <person name="Goeker M."/>
        </authorList>
    </citation>
    <scope>NUCLEOTIDE SEQUENCE [LARGE SCALE GENOMIC DNA]</scope>
    <source>
        <strain evidence="7 8">DSM 26537</strain>
    </source>
</reference>
<organism evidence="7 8">
    <name type="scientific">Mobilisporobacter senegalensis</name>
    <dbReference type="NCBI Taxonomy" id="1329262"/>
    <lineage>
        <taxon>Bacteria</taxon>
        <taxon>Bacillati</taxon>
        <taxon>Bacillota</taxon>
        <taxon>Clostridia</taxon>
        <taxon>Lachnospirales</taxon>
        <taxon>Lachnospiraceae</taxon>
        <taxon>Mobilisporobacter</taxon>
    </lineage>
</organism>
<keyword evidence="4 5" id="KW-0472">Membrane</keyword>
<dbReference type="EMBL" id="RJVG01000007">
    <property type="protein sequence ID" value="ROR27155.1"/>
    <property type="molecule type" value="Genomic_DNA"/>
</dbReference>
<dbReference type="InterPro" id="IPR000412">
    <property type="entry name" value="ABC_2_transport"/>
</dbReference>
<dbReference type="PIRSF" id="PIRSF006648">
    <property type="entry name" value="DrrB"/>
    <property type="match status" value="1"/>
</dbReference>
<gene>
    <name evidence="7" type="ORF">EDD66_10769</name>
</gene>
<comment type="caution">
    <text evidence="7">The sequence shown here is derived from an EMBL/GenBank/DDBJ whole genome shotgun (WGS) entry which is preliminary data.</text>
</comment>
<keyword evidence="8" id="KW-1185">Reference proteome</keyword>
<dbReference type="Pfam" id="PF01061">
    <property type="entry name" value="ABC2_membrane"/>
    <property type="match status" value="1"/>
</dbReference>
<dbReference type="RefSeq" id="WP_123609852.1">
    <property type="nucleotide sequence ID" value="NZ_RJVG01000007.1"/>
</dbReference>
<dbReference type="OrthoDB" id="1414986at2"/>
<feature type="transmembrane region" description="Helical" evidence="5">
    <location>
        <begin position="113"/>
        <end position="138"/>
    </location>
</feature>
<name>A0A3N1XK99_9FIRM</name>
<evidence type="ECO:0000313" key="7">
    <source>
        <dbReference type="EMBL" id="ROR27155.1"/>
    </source>
</evidence>
<keyword evidence="5" id="KW-0813">Transport</keyword>
<dbReference type="PANTHER" id="PTHR43229">
    <property type="entry name" value="NODULATION PROTEIN J"/>
    <property type="match status" value="1"/>
</dbReference>
<proteinExistence type="inferred from homology"/>
<dbReference type="Proteomes" id="UP000273083">
    <property type="component" value="Unassembled WGS sequence"/>
</dbReference>
<keyword evidence="2 5" id="KW-0812">Transmembrane</keyword>
<dbReference type="InterPro" id="IPR047817">
    <property type="entry name" value="ABC2_TM_bact-type"/>
</dbReference>
<protein>
    <recommendedName>
        <fullName evidence="5">Transport permease protein</fullName>
    </recommendedName>
</protein>
<accession>A0A3N1XK99</accession>
<evidence type="ECO:0000256" key="4">
    <source>
        <dbReference type="ARBA" id="ARBA00023136"/>
    </source>
</evidence>
<dbReference type="GO" id="GO:0043190">
    <property type="term" value="C:ATP-binding cassette (ABC) transporter complex"/>
    <property type="evidence" value="ECO:0007669"/>
    <property type="project" value="InterPro"/>
</dbReference>
<dbReference type="InterPro" id="IPR051784">
    <property type="entry name" value="Nod_factor_ABC_transporter"/>
</dbReference>
<dbReference type="GO" id="GO:0140359">
    <property type="term" value="F:ABC-type transporter activity"/>
    <property type="evidence" value="ECO:0007669"/>
    <property type="project" value="InterPro"/>
</dbReference>
<feature type="domain" description="ABC transmembrane type-2" evidence="6">
    <location>
        <begin position="24"/>
        <end position="260"/>
    </location>
</feature>
<evidence type="ECO:0000259" key="6">
    <source>
        <dbReference type="PROSITE" id="PS51012"/>
    </source>
</evidence>
<sequence>MDLQILIGILKKNLLTQYRAYPMSFFVGNILTGLYTVLGAWFMYKLLFEGRLSSDFFELTKTNDYMGYVIVGSLTYLFVVRTCLNVSRSLITELREGTLEALMLAPFKRVEYFLGNMLVQTMTTTMEIVISLFIAIPFGLNLSNINLSGFIVSFFIALYAFFGVSMILGCIMLYTRDTYISQNTLFAFLFLVSGITFPTKYLPEWLNICANFIPITEGVILIRNTALLGMGIEDLLYSYMKVFVLSTIYIIVGFGVMKRCEEAALEKING</sequence>